<comment type="subcellular location">
    <subcellularLocation>
        <location evidence="2">Cytoplasm</location>
        <location evidence="2">Cytosol</location>
    </subcellularLocation>
</comment>
<comment type="subunit">
    <text evidence="16">Component of the ribosome quality control complex (RQC).</text>
</comment>
<dbReference type="GO" id="GO:0016567">
    <property type="term" value="P:protein ubiquitination"/>
    <property type="evidence" value="ECO:0007669"/>
    <property type="project" value="UniProtKB-UniPathway"/>
</dbReference>
<dbReference type="GO" id="GO:0005829">
    <property type="term" value="C:cytosol"/>
    <property type="evidence" value="ECO:0007669"/>
    <property type="project" value="UniProtKB-SubCell"/>
</dbReference>
<dbReference type="SUPFAM" id="SSF57850">
    <property type="entry name" value="RING/U-box"/>
    <property type="match status" value="1"/>
</dbReference>
<comment type="function">
    <text evidence="16">E3 ubiquitin-protein ligase. Component of the ribosome quality control complex (RQC), a ribosome-associated complex that mediates ubiquitination and extraction of incompletely synthesized nascent chains for proteasomal degradation.</text>
</comment>
<evidence type="ECO:0000256" key="12">
    <source>
        <dbReference type="ARBA" id="ARBA00022786"/>
    </source>
</evidence>
<evidence type="ECO:0000256" key="5">
    <source>
        <dbReference type="ARBA" id="ARBA00012483"/>
    </source>
</evidence>
<evidence type="ECO:0000256" key="11">
    <source>
        <dbReference type="ARBA" id="ARBA00022771"/>
    </source>
</evidence>
<dbReference type="Gene3D" id="3.30.40.10">
    <property type="entry name" value="Zinc/RING finger domain, C3HC4 (zinc finger)"/>
    <property type="match status" value="1"/>
</dbReference>
<evidence type="ECO:0000256" key="10">
    <source>
        <dbReference type="ARBA" id="ARBA00022737"/>
    </source>
</evidence>
<reference evidence="19 20" key="1">
    <citation type="submission" date="2017-06" db="EMBL/GenBank/DDBJ databases">
        <title>A platform for efficient transgenesis in Macrostomum lignano, a flatworm model organism for stem cell research.</title>
        <authorList>
            <person name="Berezikov E."/>
        </authorList>
    </citation>
    <scope>NUCLEOTIDE SEQUENCE [LARGE SCALE GENOMIC DNA]</scope>
    <source>
        <strain evidence="19">DV1</strain>
        <tissue evidence="19">Whole organism</tissue>
    </source>
</reference>
<dbReference type="InterPro" id="IPR013083">
    <property type="entry name" value="Znf_RING/FYVE/PHD"/>
</dbReference>
<dbReference type="Pfam" id="PF22999">
    <property type="entry name" value="LTN1_E3_ligase_6th"/>
    <property type="match status" value="1"/>
</dbReference>
<dbReference type="Pfam" id="PF13639">
    <property type="entry name" value="zf-RING_2"/>
    <property type="match status" value="1"/>
</dbReference>
<dbReference type="GO" id="GO:0072344">
    <property type="term" value="P:rescue of stalled ribosome"/>
    <property type="evidence" value="ECO:0007669"/>
    <property type="project" value="UniProtKB-UniRule"/>
</dbReference>
<accession>A0A267E1P0</accession>
<dbReference type="OrthoDB" id="6108at2759"/>
<dbReference type="InterPro" id="IPR011989">
    <property type="entry name" value="ARM-like"/>
</dbReference>
<feature type="non-terminal residue" evidence="19">
    <location>
        <position position="1"/>
    </location>
</feature>
<dbReference type="UniPathway" id="UPA00143"/>
<dbReference type="Gene3D" id="1.25.10.10">
    <property type="entry name" value="Leucine-rich Repeat Variant"/>
    <property type="match status" value="1"/>
</dbReference>
<dbReference type="InterPro" id="IPR039804">
    <property type="entry name" value="RING-CH-C4HC3_LTN1"/>
</dbReference>
<evidence type="ECO:0000256" key="2">
    <source>
        <dbReference type="ARBA" id="ARBA00004514"/>
    </source>
</evidence>
<dbReference type="GO" id="GO:0008270">
    <property type="term" value="F:zinc ion binding"/>
    <property type="evidence" value="ECO:0007669"/>
    <property type="project" value="UniProtKB-KW"/>
</dbReference>
<evidence type="ECO:0000256" key="15">
    <source>
        <dbReference type="PROSITE-ProRule" id="PRU00175"/>
    </source>
</evidence>
<dbReference type="GO" id="GO:1990112">
    <property type="term" value="C:RQC complex"/>
    <property type="evidence" value="ECO:0007669"/>
    <property type="project" value="UniProtKB-UniRule"/>
</dbReference>
<evidence type="ECO:0000313" key="20">
    <source>
        <dbReference type="Proteomes" id="UP000215902"/>
    </source>
</evidence>
<dbReference type="CDD" id="cd16491">
    <property type="entry name" value="RING-CH-C4HC3_LTN1"/>
    <property type="match status" value="1"/>
</dbReference>
<dbReference type="InterPro" id="IPR039795">
    <property type="entry name" value="LTN1/Rkr1"/>
</dbReference>
<dbReference type="InterPro" id="IPR054478">
    <property type="entry name" value="LTN1_UBC"/>
</dbReference>
<keyword evidence="10" id="KW-0677">Repeat</keyword>
<feature type="region of interest" description="Disordered" evidence="17">
    <location>
        <begin position="17"/>
        <end position="42"/>
    </location>
</feature>
<keyword evidence="9 16" id="KW-0479">Metal-binding</keyword>
<keyword evidence="11 15" id="KW-0863">Zinc-finger</keyword>
<protein>
    <recommendedName>
        <fullName evidence="6 16">E3 ubiquitin-protein ligase listerin</fullName>
        <ecNumber evidence="5 16">2.3.2.27</ecNumber>
    </recommendedName>
    <alternativeName>
        <fullName evidence="14 16">RING-type E3 ubiquitin transferase listerin</fullName>
    </alternativeName>
</protein>
<dbReference type="InterPro" id="IPR054477">
    <property type="entry name" value="LTN1_E3_ligase_6th"/>
</dbReference>
<keyword evidence="12 16" id="KW-0833">Ubl conjugation pathway</keyword>
<dbReference type="InterPro" id="IPR001841">
    <property type="entry name" value="Znf_RING"/>
</dbReference>
<comment type="caution">
    <text evidence="19">The sequence shown here is derived from an EMBL/GenBank/DDBJ whole genome shotgun (WGS) entry which is preliminary data.</text>
</comment>
<evidence type="ECO:0000313" key="19">
    <source>
        <dbReference type="EMBL" id="PAA55478.1"/>
    </source>
</evidence>
<evidence type="ECO:0000256" key="14">
    <source>
        <dbReference type="ARBA" id="ARBA00032366"/>
    </source>
</evidence>
<dbReference type="Pfam" id="PF22958">
    <property type="entry name" value="Ltn1_1st"/>
    <property type="match status" value="1"/>
</dbReference>
<keyword evidence="8 16" id="KW-0808">Transferase</keyword>
<dbReference type="EC" id="2.3.2.27" evidence="5 16"/>
<dbReference type="Proteomes" id="UP000215902">
    <property type="component" value="Unassembled WGS sequence"/>
</dbReference>
<dbReference type="PANTHER" id="PTHR12389">
    <property type="entry name" value="ZINC FINGER PROTEIN 294"/>
    <property type="match status" value="1"/>
</dbReference>
<keyword evidence="7" id="KW-0963">Cytoplasm</keyword>
<evidence type="ECO:0000256" key="7">
    <source>
        <dbReference type="ARBA" id="ARBA00022490"/>
    </source>
</evidence>
<comment type="similarity">
    <text evidence="4 16">Belongs to the LTN1 family.</text>
</comment>
<feature type="domain" description="RING-type" evidence="18">
    <location>
        <begin position="1741"/>
        <end position="1788"/>
    </location>
</feature>
<dbReference type="GO" id="GO:0043023">
    <property type="term" value="F:ribosomal large subunit binding"/>
    <property type="evidence" value="ECO:0007669"/>
    <property type="project" value="TreeGrafter"/>
</dbReference>
<dbReference type="InterPro" id="IPR011016">
    <property type="entry name" value="Znf_RING-CH"/>
</dbReference>
<evidence type="ECO:0000256" key="13">
    <source>
        <dbReference type="ARBA" id="ARBA00022833"/>
    </source>
</evidence>
<evidence type="ECO:0000256" key="8">
    <source>
        <dbReference type="ARBA" id="ARBA00022679"/>
    </source>
</evidence>
<comment type="pathway">
    <text evidence="3 16">Protein modification; protein ubiquitination.</text>
</comment>
<feature type="compositionally biased region" description="Polar residues" evidence="17">
    <location>
        <begin position="23"/>
        <end position="42"/>
    </location>
</feature>
<sequence>PSQINSVCSIKLRKFHKAAMGKKNQQPRTKGNAKPSSSQSAAEFLQRHQQSMLIGFDGTLTTVASTAAPDASSSLLEAAAAGAAAPADPGFLPATEEAAQQLDSALDSELHFVLRRLAKKDAVTKQKALAELFGLFTNRSDEALEAALPYWIRLYARLALDSDRRVRELCQPITGELAARLKKRFAPNLLRETLPYWLMAQADPAESVASAARTAFQRAFSEAKRCSAVAFAFDRTLQVAMETLDTSAPLKPSDPSLLDSTNCDFTRLVCSALGCLQYLLNSISLGSESRHRVAMVTALSGQSVWRYSALCQQSTPLSAAHLRLATAVCSTFHDQSSVAEADSNIEEEEASYRQLVDRVAKGNADLAMTCLWSEQPSLAQCGLDATLTLAGARPQLCWNQHAFRKKFLPRLKTFLSTPSPAALGRLLYPSLLPLFSILPLSPSVDKELEELVNLLQLLAEATILNNESAAANQQLLLPSAAFMECARYLIKCSLTASAGAAGSSSASGPIIQGHAERLVTLLCSACAKILTDSNLSSLVPCACLNWLQLISLTSSCSNSNLPVQALLESLSRSLQLGQPLHCALAAKQLRSTMSLGRAEIDSQLRLLLSIDSVNSSSSGISLNNTATTEFDFDWPPNSAEWLPSELVDQIGQFYCSLSPLASIGFGLTSSIGLDEFLSAWLTDMSPVLAGPMLSATLTMEPSELTSLANQLSPEQLSMALTYWLEPLSSRAANKHPAANALLTQLTQRLDTWLSSLVESLFSSADGLTRIRPALHLISSNQSSDRQFPARNSLRPLLLQLLFKRCEFELNQYSDSKLSNSTTSSCLAQRLADLADLLDNLLAKGTELGHELLQLQCSIAQLIVNCLASDLSMDSGGTAPWPKCFNSGASYKPVAISAVEALANISASSESAAVLLSPLADQFIDLADRVWPSDWRPDAVGALLPSCWTDYKRWLVSFGPPEFTLPADRLVATGKSFNRLLSLASCTLSSKLIALAGQTGHIDELRLFLICACWLSQSFANLVNQRIPNNEIIYADIFSLFNRWLQQQSDENEDTTNSDDGGEGDAVVQLHLAAFVDVAFGNKRGEFGDKLRERFLSFVACSVAEIDRLLHVGGRDFEALVACTPSVLDTLAAGDFTDHRLADDTVCRLLAGLSATGSEARPIFGRRLRLASAVLSSERYSHEWPVVHSAIEAQISVDTEFLLDTGEALVGCDQIERIADNATVLACLQSAVSRSDLSKSQWDFALCSLTAWLAAAASLSVDQLTRLSARHPAWRLLCRACRVAAVAADRLTPGSGGCGSALSSVRSEWLEFFAPHLLESQLALFNLTVDLNGFARDSLLARLCLALSSCPPPVLLAHRFPPELRADDATLLASGLTPALQTLLNRASRLAFDPLQPAPVSAAFAQLIVASLPTVAEGVATAAGAAFSSAGEFGQDSASDAAAASAPVPYCLHERLSQFAVPVPDPLYSRLLSAEPVSGASWLTSPGESRRAASQLLNGLTLLHLVRLARPAELRARLAEWLSSSGYFNQLLLIACPLLPANPAAPAMLQPLGADCGSSIGWRCYYGNDGLDPSSLALDLLVLTLRHVPAMFRDWRTGLTDRRLAGAIDKYVRKWVSPVLCQHELRLVQSAAATAFGSSAANGAAEARELTVKARPAAREIVASYQVTDEHSAELLITLPADYPLGHPSVEISKRVGIPSNDWRRWQLQMAAFLRSQNGSLLDGIELWKRNVDKKFEGVEDCMICYSILHGSNYRLPDLQCRVCRKRFHRACMRQWFETSQNPTCPLCRNTFDFITSNRS</sequence>
<keyword evidence="13 16" id="KW-0862">Zinc</keyword>
<dbReference type="InterPro" id="IPR054476">
    <property type="entry name" value="Ltn1_N"/>
</dbReference>
<evidence type="ECO:0000256" key="6">
    <source>
        <dbReference type="ARBA" id="ARBA00017157"/>
    </source>
</evidence>
<dbReference type="STRING" id="282301.A0A267E1P0"/>
<dbReference type="GO" id="GO:0061630">
    <property type="term" value="F:ubiquitin protein ligase activity"/>
    <property type="evidence" value="ECO:0007669"/>
    <property type="project" value="UniProtKB-UniRule"/>
</dbReference>
<evidence type="ECO:0000256" key="4">
    <source>
        <dbReference type="ARBA" id="ARBA00007997"/>
    </source>
</evidence>
<evidence type="ECO:0000256" key="9">
    <source>
        <dbReference type="ARBA" id="ARBA00022723"/>
    </source>
</evidence>
<organism evidence="19 20">
    <name type="scientific">Macrostomum lignano</name>
    <dbReference type="NCBI Taxonomy" id="282301"/>
    <lineage>
        <taxon>Eukaryota</taxon>
        <taxon>Metazoa</taxon>
        <taxon>Spiralia</taxon>
        <taxon>Lophotrochozoa</taxon>
        <taxon>Platyhelminthes</taxon>
        <taxon>Rhabditophora</taxon>
        <taxon>Macrostomorpha</taxon>
        <taxon>Macrostomida</taxon>
        <taxon>Macrostomidae</taxon>
        <taxon>Macrostomum</taxon>
    </lineage>
</organism>
<dbReference type="GO" id="GO:1990116">
    <property type="term" value="P:ribosome-associated ubiquitin-dependent protein catabolic process"/>
    <property type="evidence" value="ECO:0007669"/>
    <property type="project" value="UniProtKB-UniRule"/>
</dbReference>
<evidence type="ECO:0000256" key="17">
    <source>
        <dbReference type="SAM" id="MobiDB-lite"/>
    </source>
</evidence>
<dbReference type="FunFam" id="3.30.40.10:FF:000038">
    <property type="entry name" value="E3 ubiquitin-protein ligase listerin"/>
    <property type="match status" value="1"/>
</dbReference>
<evidence type="ECO:0000256" key="1">
    <source>
        <dbReference type="ARBA" id="ARBA00000900"/>
    </source>
</evidence>
<proteinExistence type="inferred from homology"/>
<dbReference type="EMBL" id="NIVC01002746">
    <property type="protein sequence ID" value="PAA55478.1"/>
    <property type="molecule type" value="Genomic_DNA"/>
</dbReference>
<evidence type="ECO:0000256" key="3">
    <source>
        <dbReference type="ARBA" id="ARBA00004906"/>
    </source>
</evidence>
<comment type="catalytic activity">
    <reaction evidence="1 16">
        <text>S-ubiquitinyl-[E2 ubiquitin-conjugating enzyme]-L-cysteine + [acceptor protein]-L-lysine = [E2 ubiquitin-conjugating enzyme]-L-cysteine + N(6)-ubiquitinyl-[acceptor protein]-L-lysine.</text>
        <dbReference type="EC" id="2.3.2.27"/>
    </reaction>
</comment>
<name>A0A267E1P0_9PLAT</name>
<dbReference type="PANTHER" id="PTHR12389:SF0">
    <property type="entry name" value="E3 UBIQUITIN-PROTEIN LIGASE LISTERIN"/>
    <property type="match status" value="1"/>
</dbReference>
<evidence type="ECO:0000256" key="16">
    <source>
        <dbReference type="RuleBase" id="RU367090"/>
    </source>
</evidence>
<dbReference type="PROSITE" id="PS50089">
    <property type="entry name" value="ZF_RING_2"/>
    <property type="match status" value="1"/>
</dbReference>
<keyword evidence="20" id="KW-1185">Reference proteome</keyword>
<dbReference type="Pfam" id="PF23009">
    <property type="entry name" value="UBC_like"/>
    <property type="match status" value="1"/>
</dbReference>
<evidence type="ECO:0000259" key="18">
    <source>
        <dbReference type="PROSITE" id="PS50089"/>
    </source>
</evidence>
<gene>
    <name evidence="19" type="ORF">BOX15_Mlig004182g1</name>
</gene>
<dbReference type="SMART" id="SM00744">
    <property type="entry name" value="RINGv"/>
    <property type="match status" value="1"/>
</dbReference>